<keyword evidence="10" id="KW-1185">Reference proteome</keyword>
<keyword evidence="4" id="KW-0548">Nucleotidyltransferase</keyword>
<evidence type="ECO:0000256" key="6">
    <source>
        <dbReference type="ARBA" id="ARBA00052215"/>
    </source>
</evidence>
<dbReference type="AlphaFoldDB" id="A0AAW1QPZ1"/>
<comment type="catalytic activity">
    <reaction evidence="5">
        <text>N-acetyl-alpha-D-glucosamine 1-phosphate + UTP + H(+) = UDP-N-acetyl-alpha-D-glucosamine + diphosphate</text>
        <dbReference type="Rhea" id="RHEA:13509"/>
        <dbReference type="ChEBI" id="CHEBI:15378"/>
        <dbReference type="ChEBI" id="CHEBI:33019"/>
        <dbReference type="ChEBI" id="CHEBI:46398"/>
        <dbReference type="ChEBI" id="CHEBI:57705"/>
        <dbReference type="ChEBI" id="CHEBI:57776"/>
        <dbReference type="EC" id="2.7.7.23"/>
    </reaction>
</comment>
<evidence type="ECO:0000313" key="9">
    <source>
        <dbReference type="EMBL" id="KAK9823478.1"/>
    </source>
</evidence>
<comment type="pathway">
    <text evidence="1">Nucleotide-sugar biosynthesis; UDP-N-acetyl-alpha-D-glucosamine biosynthesis; UDP-N-acetyl-alpha-D-glucosamine from N-acetyl-alpha-D-glucosamine 1-phosphate: step 1/1.</text>
</comment>
<comment type="similarity">
    <text evidence="2">Belongs to the UDPGP type 1 family.</text>
</comment>
<evidence type="ECO:0008006" key="11">
    <source>
        <dbReference type="Google" id="ProtNLM"/>
    </source>
</evidence>
<evidence type="ECO:0000256" key="1">
    <source>
        <dbReference type="ARBA" id="ARBA00005208"/>
    </source>
</evidence>
<evidence type="ECO:0000256" key="5">
    <source>
        <dbReference type="ARBA" id="ARBA00048493"/>
    </source>
</evidence>
<feature type="region of interest" description="Disordered" evidence="7">
    <location>
        <begin position="39"/>
        <end position="59"/>
    </location>
</feature>
<evidence type="ECO:0000256" key="4">
    <source>
        <dbReference type="ARBA" id="ARBA00022695"/>
    </source>
</evidence>
<evidence type="ECO:0000256" key="3">
    <source>
        <dbReference type="ARBA" id="ARBA00022679"/>
    </source>
</evidence>
<protein>
    <recommendedName>
        <fullName evidence="11">UDP-N-acetylglucosamine pyrophosphorylase</fullName>
    </recommendedName>
</protein>
<comment type="caution">
    <text evidence="9">The sequence shown here is derived from an EMBL/GenBank/DDBJ whole genome shotgun (WGS) entry which is preliminary data.</text>
</comment>
<keyword evidence="3" id="KW-0808">Transferase</keyword>
<feature type="compositionally biased region" description="Basic and acidic residues" evidence="7">
    <location>
        <begin position="39"/>
        <end position="49"/>
    </location>
</feature>
<feature type="chain" id="PRO_5043743912" description="UDP-N-acetylglucosamine pyrophosphorylase" evidence="8">
    <location>
        <begin position="26"/>
        <end position="530"/>
    </location>
</feature>
<dbReference type="PANTHER" id="PTHR11952">
    <property type="entry name" value="UDP- GLUCOSE PYROPHOSPHORYLASE"/>
    <property type="match status" value="1"/>
</dbReference>
<dbReference type="CDD" id="cd04193">
    <property type="entry name" value="UDPGlcNAc_PPase"/>
    <property type="match status" value="1"/>
</dbReference>
<dbReference type="Pfam" id="PF01704">
    <property type="entry name" value="UDPGP"/>
    <property type="match status" value="1"/>
</dbReference>
<dbReference type="InterPro" id="IPR002618">
    <property type="entry name" value="UDPGP_fam"/>
</dbReference>
<evidence type="ECO:0000256" key="8">
    <source>
        <dbReference type="SAM" id="SignalP"/>
    </source>
</evidence>
<dbReference type="Gene3D" id="3.90.550.10">
    <property type="entry name" value="Spore Coat Polysaccharide Biosynthesis Protein SpsA, Chain A"/>
    <property type="match status" value="1"/>
</dbReference>
<sequence length="530" mass="57749">MASHSLKIRLVLAACSLTIARSLYAGVCKRIGEFKQKRSAKHSGEDEHQAASSAGPPAELQTALAQAGQEHLLAEWDRLIADQRRQLVEDIQVFDLPTINRIFASSQHTASTSQAEAEPVASVTTLEETLPQQRAEWCKIGYKLVAEGKLALLLLAGGQGTRLGTSKPKGCYDIGLPSHKSLFQLQAERLIKLQRLAAEAAYASAAAVRTPVRWYIMTSGATDADTKAFFRDHDHFGLDPAQIVFFQQGLLPCLTEEGKIIMDSPCSLAKAPDGNGGVYTALQRCGVLDDMERHGVECVDCYSVDNALVRLGDPYFMGHCWQIGADCGARVMAKAFPEERVGVFARRGDEVHVVEYSELSPAQATSIDPVSGKLRFNWSNVCMHFFRTAFLRSVTGELHAAGRYHVAKKAIQSKDGPVKGIKLELFIFDTFPLAPKTALLEVRRDEEFAPVKNAPGSETDAPETARKAILDLHTRWVKAAGGGIRIDRGAAQGVEVCPLVSYQGEGLEAICKGRTFRGGYDKLLQAGGWP</sequence>
<evidence type="ECO:0000256" key="7">
    <source>
        <dbReference type="SAM" id="MobiDB-lite"/>
    </source>
</evidence>
<reference evidence="9 10" key="1">
    <citation type="journal article" date="2024" name="Nat. Commun.">
        <title>Phylogenomics reveals the evolutionary origins of lichenization in chlorophyte algae.</title>
        <authorList>
            <person name="Puginier C."/>
            <person name="Libourel C."/>
            <person name="Otte J."/>
            <person name="Skaloud P."/>
            <person name="Haon M."/>
            <person name="Grisel S."/>
            <person name="Petersen M."/>
            <person name="Berrin J.G."/>
            <person name="Delaux P.M."/>
            <person name="Dal Grande F."/>
            <person name="Keller J."/>
        </authorList>
    </citation>
    <scope>NUCLEOTIDE SEQUENCE [LARGE SCALE GENOMIC DNA]</scope>
    <source>
        <strain evidence="9 10">SAG 2043</strain>
    </source>
</reference>
<dbReference type="SUPFAM" id="SSF53448">
    <property type="entry name" value="Nucleotide-diphospho-sugar transferases"/>
    <property type="match status" value="1"/>
</dbReference>
<dbReference type="GO" id="GO:0006048">
    <property type="term" value="P:UDP-N-acetylglucosamine biosynthetic process"/>
    <property type="evidence" value="ECO:0007669"/>
    <property type="project" value="TreeGrafter"/>
</dbReference>
<keyword evidence="8" id="KW-0732">Signal</keyword>
<dbReference type="Proteomes" id="UP001489004">
    <property type="component" value="Unassembled WGS sequence"/>
</dbReference>
<dbReference type="GO" id="GO:0052630">
    <property type="term" value="F:UDP-N-acetylgalactosamine diphosphorylase activity"/>
    <property type="evidence" value="ECO:0007669"/>
    <property type="project" value="UniProtKB-EC"/>
</dbReference>
<evidence type="ECO:0000313" key="10">
    <source>
        <dbReference type="Proteomes" id="UP001489004"/>
    </source>
</evidence>
<dbReference type="InterPro" id="IPR029044">
    <property type="entry name" value="Nucleotide-diphossugar_trans"/>
</dbReference>
<dbReference type="FunFam" id="3.90.550.10:FF:000072">
    <property type="entry name" value="UDP-N-acetylglucosamine diphosphorylase 2"/>
    <property type="match status" value="1"/>
</dbReference>
<gene>
    <name evidence="9" type="ORF">WJX72_003019</name>
</gene>
<name>A0AAW1QPZ1_9CHLO</name>
<accession>A0AAW1QPZ1</accession>
<comment type="catalytic activity">
    <reaction evidence="6">
        <text>N-acetyl-alpha-D-galactosamine 1-phosphate + UTP + H(+) = UDP-N-acetyl-alpha-D-galactosamine + diphosphate</text>
        <dbReference type="Rhea" id="RHEA:34363"/>
        <dbReference type="ChEBI" id="CHEBI:15378"/>
        <dbReference type="ChEBI" id="CHEBI:33019"/>
        <dbReference type="ChEBI" id="CHEBI:46398"/>
        <dbReference type="ChEBI" id="CHEBI:61970"/>
        <dbReference type="ChEBI" id="CHEBI:67138"/>
        <dbReference type="EC" id="2.7.7.83"/>
    </reaction>
</comment>
<dbReference type="InterPro" id="IPR039741">
    <property type="entry name" value="UDP-sugar_pyrophosphorylase"/>
</dbReference>
<dbReference type="PANTHER" id="PTHR11952:SF2">
    <property type="entry name" value="LD24639P"/>
    <property type="match status" value="1"/>
</dbReference>
<dbReference type="EMBL" id="JALJOR010000002">
    <property type="protein sequence ID" value="KAK9823478.1"/>
    <property type="molecule type" value="Genomic_DNA"/>
</dbReference>
<dbReference type="GO" id="GO:0003977">
    <property type="term" value="F:UDP-N-acetylglucosamine diphosphorylase activity"/>
    <property type="evidence" value="ECO:0007669"/>
    <property type="project" value="UniProtKB-EC"/>
</dbReference>
<organism evidence="9 10">
    <name type="scientific">[Myrmecia] bisecta</name>
    <dbReference type="NCBI Taxonomy" id="41462"/>
    <lineage>
        <taxon>Eukaryota</taxon>
        <taxon>Viridiplantae</taxon>
        <taxon>Chlorophyta</taxon>
        <taxon>core chlorophytes</taxon>
        <taxon>Trebouxiophyceae</taxon>
        <taxon>Trebouxiales</taxon>
        <taxon>Trebouxiaceae</taxon>
        <taxon>Myrmecia</taxon>
    </lineage>
</organism>
<proteinExistence type="inferred from homology"/>
<evidence type="ECO:0000256" key="2">
    <source>
        <dbReference type="ARBA" id="ARBA00010401"/>
    </source>
</evidence>
<feature type="signal peptide" evidence="8">
    <location>
        <begin position="1"/>
        <end position="25"/>
    </location>
</feature>
<dbReference type="GO" id="GO:0019276">
    <property type="term" value="P:UDP-N-acetylgalactosamine metabolic process"/>
    <property type="evidence" value="ECO:0007669"/>
    <property type="project" value="UniProtKB-ARBA"/>
</dbReference>